<dbReference type="CDD" id="cd04317">
    <property type="entry name" value="EcAspRS_like_N"/>
    <property type="match status" value="1"/>
</dbReference>
<dbReference type="Gene3D" id="3.30.1360.30">
    <property type="entry name" value="GAD-like domain"/>
    <property type="match status" value="1"/>
</dbReference>
<evidence type="ECO:0000256" key="3">
    <source>
        <dbReference type="ARBA" id="ARBA00022741"/>
    </source>
</evidence>
<name>A0A1S7DV07_RIEAN</name>
<dbReference type="Pfam" id="PF02938">
    <property type="entry name" value="GAD"/>
    <property type="match status" value="1"/>
</dbReference>
<comment type="subunit">
    <text evidence="7">Homodimer.</text>
</comment>
<dbReference type="InterPro" id="IPR004365">
    <property type="entry name" value="NA-bd_OB_tRNA"/>
</dbReference>
<feature type="binding site" evidence="7">
    <location>
        <position position="174"/>
    </location>
    <ligand>
        <name>L-aspartate</name>
        <dbReference type="ChEBI" id="CHEBI:29991"/>
    </ligand>
</feature>
<feature type="binding site" evidence="7">
    <location>
        <position position="486"/>
    </location>
    <ligand>
        <name>L-aspartate</name>
        <dbReference type="ChEBI" id="CHEBI:29991"/>
    </ligand>
</feature>
<comment type="caution">
    <text evidence="7">Lacks conserved residue(s) required for the propagation of feature annotation.</text>
</comment>
<dbReference type="AlphaFoldDB" id="A0A1S7DV07"/>
<dbReference type="PANTHER" id="PTHR22594">
    <property type="entry name" value="ASPARTYL/LYSYL-TRNA SYNTHETASE"/>
    <property type="match status" value="1"/>
</dbReference>
<evidence type="ECO:0000256" key="2">
    <source>
        <dbReference type="ARBA" id="ARBA00022598"/>
    </source>
</evidence>
<dbReference type="NCBIfam" id="TIGR00459">
    <property type="entry name" value="aspS_bact"/>
    <property type="match status" value="1"/>
</dbReference>
<dbReference type="PANTHER" id="PTHR22594:SF5">
    <property type="entry name" value="ASPARTATE--TRNA LIGASE, MITOCHONDRIAL"/>
    <property type="match status" value="1"/>
</dbReference>
<feature type="binding site" evidence="7">
    <location>
        <position position="479"/>
    </location>
    <ligand>
        <name>ATP</name>
        <dbReference type="ChEBI" id="CHEBI:30616"/>
    </ligand>
</feature>
<comment type="similarity">
    <text evidence="1 7">Belongs to the class-II aminoacyl-tRNA synthetase family. Type 1 subfamily.</text>
</comment>
<feature type="region of interest" description="Aspartate" evidence="7">
    <location>
        <begin position="198"/>
        <end position="201"/>
    </location>
</feature>
<evidence type="ECO:0000256" key="7">
    <source>
        <dbReference type="HAMAP-Rule" id="MF_00044"/>
    </source>
</evidence>
<dbReference type="GO" id="GO:0006422">
    <property type="term" value="P:aspartyl-tRNA aminoacylation"/>
    <property type="evidence" value="ECO:0007669"/>
    <property type="project" value="UniProtKB-UniRule"/>
</dbReference>
<dbReference type="GO" id="GO:0005737">
    <property type="term" value="C:cytoplasm"/>
    <property type="evidence" value="ECO:0007669"/>
    <property type="project" value="UniProtKB-SubCell"/>
</dbReference>
<dbReference type="Pfam" id="PF01336">
    <property type="entry name" value="tRNA_anti-codon"/>
    <property type="match status" value="1"/>
</dbReference>
<dbReference type="Pfam" id="PF00152">
    <property type="entry name" value="tRNA-synt_2"/>
    <property type="match status" value="1"/>
</dbReference>
<feature type="binding site" evidence="7">
    <location>
        <position position="445"/>
    </location>
    <ligand>
        <name>L-aspartate</name>
        <dbReference type="ChEBI" id="CHEBI:29991"/>
    </ligand>
</feature>
<evidence type="ECO:0000256" key="5">
    <source>
        <dbReference type="ARBA" id="ARBA00022917"/>
    </source>
</evidence>
<feature type="binding site" evidence="7">
    <location>
        <begin position="220"/>
        <end position="222"/>
    </location>
    <ligand>
        <name>ATP</name>
        <dbReference type="ChEBI" id="CHEBI:30616"/>
    </ligand>
</feature>
<feature type="binding site" evidence="7">
    <location>
        <begin position="531"/>
        <end position="534"/>
    </location>
    <ligand>
        <name>ATP</name>
        <dbReference type="ChEBI" id="CHEBI:30616"/>
    </ligand>
</feature>
<keyword evidence="6 7" id="KW-0030">Aminoacyl-tRNA synthetase</keyword>
<feature type="binding site" evidence="7">
    <location>
        <position position="229"/>
    </location>
    <ligand>
        <name>ATP</name>
        <dbReference type="ChEBI" id="CHEBI:30616"/>
    </ligand>
</feature>
<reference evidence="9 10" key="1">
    <citation type="submission" date="2015-06" db="EMBL/GenBank/DDBJ databases">
        <title>R. anatipestifer strain HXb2 is the most virulent strain so far, and the genome sequence would help us uncover the pathogenesis.</title>
        <authorList>
            <person name="Hu Q."/>
            <person name="Qi J."/>
            <person name="Bo H."/>
            <person name="Liu G."/>
            <person name="Tao M."/>
            <person name="Ding Y."/>
            <person name="Xue Y."/>
        </authorList>
    </citation>
    <scope>NUCLEOTIDE SEQUENCE [LARGE SCALE GENOMIC DNA]</scope>
    <source>
        <strain evidence="9 10">HXb2</strain>
    </source>
</reference>
<dbReference type="HAMAP" id="MF_00044">
    <property type="entry name" value="Asp_tRNA_synth_type1"/>
    <property type="match status" value="1"/>
</dbReference>
<dbReference type="SUPFAM" id="SSF50249">
    <property type="entry name" value="Nucleic acid-binding proteins"/>
    <property type="match status" value="1"/>
</dbReference>
<evidence type="ECO:0000256" key="6">
    <source>
        <dbReference type="ARBA" id="ARBA00023146"/>
    </source>
</evidence>
<proteinExistence type="inferred from homology"/>
<dbReference type="InterPro" id="IPR029351">
    <property type="entry name" value="GAD_dom"/>
</dbReference>
<keyword evidence="5 7" id="KW-0648">Protein biosynthesis</keyword>
<dbReference type="InterPro" id="IPR002312">
    <property type="entry name" value="Asp/Asn-tRNA-synth_IIb"/>
</dbReference>
<sequence length="582" mass="66622">MFRTHTNGELSLKNLNENVTLSGWVQTIRDKGFVVWIDLRDRYGITQLVLDEERTTKELLEKAKKLGREFVIQAKGKVIERSNKNPKIPTGEIEILVEELNILNESQLPPFTIEDETDGGEELRMKYRYLDIRRTPVKNKLVFRSQMAQEVRNYLSNQGFIEVETPVLIKSTPEGARDFVVPSRMNEGQFYALPQSPQTFKQLLMVGGMDKYFQIVKCFRDEDLRADRQPEFTQIDCEMAFVEQEDIMNVFEGMTTHLLKKVTGKDFGTFPRMSFAEAMQKYGNDKPDIRFGMVFTELNEIVKGKDFKTFDEAELVVGINVEGCANYTRKQIDELIDWVKRPQIGATGMVWVKYQEDGTLTSSVNKFYTEEDLKLIAGKFGAKAGDLMLIMSGTASTVRTQLSALRMELGNRLGLRKSDEFAPLWVIDFPLLEWDEETQRYHAMHHPFTSPKKEDLHLLENQADKARANAYDLVLNGNEIGGGSIRIYDRNLQSKMFNLLGFTEEEAEAQFGFLMNAFKYGAPPHGGLAFGFDRLVAILDGNEVIRDYIAFPKNNSGRDVMIDAPSNIAEEQLEELHLKLRN</sequence>
<dbReference type="InterPro" id="IPR004364">
    <property type="entry name" value="Aa-tRNA-synt_II"/>
</dbReference>
<dbReference type="InterPro" id="IPR012340">
    <property type="entry name" value="NA-bd_OB-fold"/>
</dbReference>
<organism evidence="9 10">
    <name type="scientific">Riemerella anatipestifer</name>
    <name type="common">Moraxella anatipestifer</name>
    <dbReference type="NCBI Taxonomy" id="34085"/>
    <lineage>
        <taxon>Bacteria</taxon>
        <taxon>Pseudomonadati</taxon>
        <taxon>Bacteroidota</taxon>
        <taxon>Flavobacteriia</taxon>
        <taxon>Flavobacteriales</taxon>
        <taxon>Weeksellaceae</taxon>
        <taxon>Riemerella</taxon>
    </lineage>
</organism>
<dbReference type="InterPro" id="IPR047089">
    <property type="entry name" value="Asp-tRNA-ligase_1_N"/>
</dbReference>
<dbReference type="Gene3D" id="3.30.930.10">
    <property type="entry name" value="Bira Bifunctional Protein, Domain 2"/>
    <property type="match status" value="1"/>
</dbReference>
<evidence type="ECO:0000256" key="4">
    <source>
        <dbReference type="ARBA" id="ARBA00022840"/>
    </source>
</evidence>
<keyword evidence="3 7" id="KW-0547">Nucleotide-binding</keyword>
<dbReference type="CDD" id="cd00777">
    <property type="entry name" value="AspRS_core"/>
    <property type="match status" value="1"/>
</dbReference>
<gene>
    <name evidence="7 9" type="primary">aspS</name>
    <name evidence="9" type="ORF">AB406_2014</name>
</gene>
<dbReference type="Gene3D" id="2.40.50.140">
    <property type="entry name" value="Nucleic acid-binding proteins"/>
    <property type="match status" value="1"/>
</dbReference>
<accession>A0A1S7DV07</accession>
<dbReference type="NCBIfam" id="NF001750">
    <property type="entry name" value="PRK00476.1"/>
    <property type="match status" value="1"/>
</dbReference>
<dbReference type="EMBL" id="CP011859">
    <property type="protein sequence ID" value="AQY22955.1"/>
    <property type="molecule type" value="Genomic_DNA"/>
</dbReference>
<feature type="domain" description="Aminoacyl-transfer RNA synthetases class-II family profile" evidence="8">
    <location>
        <begin position="144"/>
        <end position="552"/>
    </location>
</feature>
<dbReference type="InterPro" id="IPR004115">
    <property type="entry name" value="GAD-like_sf"/>
</dbReference>
<dbReference type="SUPFAM" id="SSF55681">
    <property type="entry name" value="Class II aaRS and biotin synthetases"/>
    <property type="match status" value="1"/>
</dbReference>
<dbReference type="SUPFAM" id="SSF55261">
    <property type="entry name" value="GAD domain-like"/>
    <property type="match status" value="1"/>
</dbReference>
<dbReference type="GO" id="GO:0003676">
    <property type="term" value="F:nucleic acid binding"/>
    <property type="evidence" value="ECO:0007669"/>
    <property type="project" value="InterPro"/>
</dbReference>
<comment type="subcellular location">
    <subcellularLocation>
        <location evidence="7">Cytoplasm</location>
    </subcellularLocation>
</comment>
<dbReference type="Proteomes" id="UP000189883">
    <property type="component" value="Chromosome"/>
</dbReference>
<dbReference type="GO" id="GO:0005524">
    <property type="term" value="F:ATP binding"/>
    <property type="evidence" value="ECO:0007669"/>
    <property type="project" value="UniProtKB-UniRule"/>
</dbReference>
<protein>
    <recommendedName>
        <fullName evidence="7">Aspartate--tRNA ligase</fullName>
        <ecNumber evidence="7">6.1.1.12</ecNumber>
    </recommendedName>
    <alternativeName>
        <fullName evidence="7">Aspartyl-tRNA synthetase</fullName>
        <shortName evidence="7">AspRS</shortName>
    </alternativeName>
</protein>
<dbReference type="PROSITE" id="PS50862">
    <property type="entry name" value="AA_TRNA_LIGASE_II"/>
    <property type="match status" value="1"/>
</dbReference>
<dbReference type="InterPro" id="IPR004524">
    <property type="entry name" value="Asp-tRNA-ligase_1"/>
</dbReference>
<dbReference type="EC" id="6.1.1.12" evidence="7"/>
<evidence type="ECO:0000313" key="10">
    <source>
        <dbReference type="Proteomes" id="UP000189883"/>
    </source>
</evidence>
<evidence type="ECO:0000259" key="8">
    <source>
        <dbReference type="PROSITE" id="PS50862"/>
    </source>
</evidence>
<dbReference type="InterPro" id="IPR006195">
    <property type="entry name" value="aa-tRNA-synth_II"/>
</dbReference>
<feature type="binding site" evidence="7">
    <location>
        <position position="220"/>
    </location>
    <ligand>
        <name>L-aspartate</name>
        <dbReference type="ChEBI" id="CHEBI:29991"/>
    </ligand>
</feature>
<keyword evidence="2 7" id="KW-0436">Ligase</keyword>
<dbReference type="InterPro" id="IPR047090">
    <property type="entry name" value="AspRS_core"/>
</dbReference>
<evidence type="ECO:0000313" key="9">
    <source>
        <dbReference type="EMBL" id="AQY22955.1"/>
    </source>
</evidence>
<keyword evidence="7" id="KW-0963">Cytoplasm</keyword>
<comment type="function">
    <text evidence="7">Catalyzes the attachment of L-aspartate to tRNA(Asp) in a two-step reaction: L-aspartate is first activated by ATP to form Asp-AMP and then transferred to the acceptor end of tRNA(Asp).</text>
</comment>
<evidence type="ECO:0000256" key="1">
    <source>
        <dbReference type="ARBA" id="ARBA00006303"/>
    </source>
</evidence>
<dbReference type="PRINTS" id="PR01042">
    <property type="entry name" value="TRNASYNTHASP"/>
</dbReference>
<dbReference type="GO" id="GO:0004815">
    <property type="term" value="F:aspartate-tRNA ligase activity"/>
    <property type="evidence" value="ECO:0007669"/>
    <property type="project" value="UniProtKB-UniRule"/>
</dbReference>
<dbReference type="RefSeq" id="WP_079208119.1">
    <property type="nucleotide sequence ID" value="NZ_CP011859.1"/>
</dbReference>
<comment type="catalytic activity">
    <reaction evidence="7">
        <text>tRNA(Asp) + L-aspartate + ATP = L-aspartyl-tRNA(Asp) + AMP + diphosphate</text>
        <dbReference type="Rhea" id="RHEA:19649"/>
        <dbReference type="Rhea" id="RHEA-COMP:9660"/>
        <dbReference type="Rhea" id="RHEA-COMP:9678"/>
        <dbReference type="ChEBI" id="CHEBI:29991"/>
        <dbReference type="ChEBI" id="CHEBI:30616"/>
        <dbReference type="ChEBI" id="CHEBI:33019"/>
        <dbReference type="ChEBI" id="CHEBI:78442"/>
        <dbReference type="ChEBI" id="CHEBI:78516"/>
        <dbReference type="ChEBI" id="CHEBI:456215"/>
        <dbReference type="EC" id="6.1.1.12"/>
    </reaction>
</comment>
<dbReference type="InterPro" id="IPR045864">
    <property type="entry name" value="aa-tRNA-synth_II/BPL/LPL"/>
</dbReference>
<keyword evidence="4 7" id="KW-0067">ATP-binding</keyword>